<dbReference type="EMBL" id="CP017147">
    <property type="protein sequence ID" value="AOO83770.1"/>
    <property type="molecule type" value="Genomic_DNA"/>
</dbReference>
<gene>
    <name evidence="2" type="ORF">BHK69_27985</name>
</gene>
<accession>A0A1D7U8Q9</accession>
<proteinExistence type="predicted"/>
<reference evidence="2 3" key="1">
    <citation type="journal article" date="2015" name="Antonie Van Leeuwenhoek">
        <title>Bosea vaviloviae sp. nov., a new species of slow-growing rhizobia isolated from nodules of the relict species Vavilovia formosa (Stev.) Fed.</title>
        <authorList>
            <person name="Safronova V.I."/>
            <person name="Kuznetsova I.G."/>
            <person name="Sazanova A.L."/>
            <person name="Kimeklis A.K."/>
            <person name="Belimov A.A."/>
            <person name="Andronov E.E."/>
            <person name="Pinaev A.G."/>
            <person name="Chizhevskaya E.P."/>
            <person name="Pukhaev A.R."/>
            <person name="Popov K.P."/>
            <person name="Willems A."/>
            <person name="Tikhonovich I.A."/>
        </authorList>
    </citation>
    <scope>NUCLEOTIDE SEQUENCE [LARGE SCALE GENOMIC DNA]</scope>
    <source>
        <strain evidence="2 3">Vaf18</strain>
    </source>
</reference>
<dbReference type="KEGG" id="bvv:BHK69_27985"/>
<name>A0A1D7U8Q9_9HYPH</name>
<dbReference type="Gene3D" id="3.40.630.30">
    <property type="match status" value="1"/>
</dbReference>
<sequence>MSAPSAGIIRDVADKSAFLALMMASWGSHSMMIGLHVYDCAELDLLGVFAPDGEAMAYASWTMRGDVALLCALHSVAQGQGAAIQLLDAVKTAAKARGAVKLRAMLTNDNLPGLVFYQKCGFHFSGLYVEAIDHYRSVVPTIIKTGYQDLPVRDALELEIEL</sequence>
<dbReference type="SUPFAM" id="SSF55729">
    <property type="entry name" value="Acyl-CoA N-acyltransferases (Nat)"/>
    <property type="match status" value="1"/>
</dbReference>
<dbReference type="GO" id="GO:0016747">
    <property type="term" value="F:acyltransferase activity, transferring groups other than amino-acyl groups"/>
    <property type="evidence" value="ECO:0007669"/>
    <property type="project" value="InterPro"/>
</dbReference>
<evidence type="ECO:0000313" key="3">
    <source>
        <dbReference type="Proteomes" id="UP000094969"/>
    </source>
</evidence>
<dbReference type="Proteomes" id="UP000094969">
    <property type="component" value="Chromosome"/>
</dbReference>
<feature type="domain" description="N-acetyltransferase" evidence="1">
    <location>
        <begin position="7"/>
        <end position="162"/>
    </location>
</feature>
<dbReference type="InterPro" id="IPR016181">
    <property type="entry name" value="Acyl_CoA_acyltransferase"/>
</dbReference>
<evidence type="ECO:0000313" key="2">
    <source>
        <dbReference type="EMBL" id="AOO83770.1"/>
    </source>
</evidence>
<organism evidence="2 3">
    <name type="scientific">Bosea vaviloviae</name>
    <dbReference type="NCBI Taxonomy" id="1526658"/>
    <lineage>
        <taxon>Bacteria</taxon>
        <taxon>Pseudomonadati</taxon>
        <taxon>Pseudomonadota</taxon>
        <taxon>Alphaproteobacteria</taxon>
        <taxon>Hyphomicrobiales</taxon>
        <taxon>Boseaceae</taxon>
        <taxon>Bosea</taxon>
    </lineage>
</organism>
<dbReference type="Pfam" id="PF13508">
    <property type="entry name" value="Acetyltransf_7"/>
    <property type="match status" value="1"/>
</dbReference>
<keyword evidence="3" id="KW-1185">Reference proteome</keyword>
<dbReference type="AlphaFoldDB" id="A0A1D7U8Q9"/>
<dbReference type="OrthoDB" id="9799092at2"/>
<dbReference type="InterPro" id="IPR000182">
    <property type="entry name" value="GNAT_dom"/>
</dbReference>
<dbReference type="RefSeq" id="WP_069692964.1">
    <property type="nucleotide sequence ID" value="NZ_CP017147.1"/>
</dbReference>
<evidence type="ECO:0000259" key="1">
    <source>
        <dbReference type="PROSITE" id="PS51186"/>
    </source>
</evidence>
<dbReference type="CDD" id="cd04301">
    <property type="entry name" value="NAT_SF"/>
    <property type="match status" value="1"/>
</dbReference>
<dbReference type="STRING" id="1526658.BHK69_27985"/>
<dbReference type="PROSITE" id="PS51186">
    <property type="entry name" value="GNAT"/>
    <property type="match status" value="1"/>
</dbReference>
<protein>
    <recommendedName>
        <fullName evidence="1">N-acetyltransferase domain-containing protein</fullName>
    </recommendedName>
</protein>